<reference evidence="3" key="1">
    <citation type="journal article" date="2019" name="Sci. Rep.">
        <title>Draft genome of Tanacetum cinerariifolium, the natural source of mosquito coil.</title>
        <authorList>
            <person name="Yamashiro T."/>
            <person name="Shiraishi A."/>
            <person name="Satake H."/>
            <person name="Nakayama K."/>
        </authorList>
    </citation>
    <scope>NUCLEOTIDE SEQUENCE</scope>
</reference>
<keyword evidence="2" id="KW-0812">Transmembrane</keyword>
<gene>
    <name evidence="3" type="ORF">Tci_007937</name>
</gene>
<dbReference type="EMBL" id="BKCJ010000753">
    <property type="protein sequence ID" value="GEU35959.1"/>
    <property type="molecule type" value="Genomic_DNA"/>
</dbReference>
<evidence type="ECO:0000256" key="1">
    <source>
        <dbReference type="SAM" id="MobiDB-lite"/>
    </source>
</evidence>
<comment type="caution">
    <text evidence="3">The sequence shown here is derived from an EMBL/GenBank/DDBJ whole genome shotgun (WGS) entry which is preliminary data.</text>
</comment>
<keyword evidence="2" id="KW-1133">Transmembrane helix</keyword>
<protein>
    <submittedName>
        <fullName evidence="3">Uncharacterized protein</fullName>
    </submittedName>
</protein>
<proteinExistence type="predicted"/>
<sequence length="235" mass="25455">MTVTIQDDGYWNEMCGFGKTVDNDPTCPFDVLGSFETKSVIILSHFHIGISGCTATNRVSLSPDTFCQNLFGLRGFVMVTLGARATGVAPGTNSIWSSTWKTRGRPGSSSGKTSRNSLTTVPSQMTHIVAIITLNSARYYVMQVAIVVAVVLVIVDMIIGIVFVVIGAPSIIKLAFLITGWMYAFHQDKASSIWVPVTNVTLFSSTQLLRENTDSVRLNQQMSPTAPSVLLKLKG</sequence>
<keyword evidence="2" id="KW-0472">Membrane</keyword>
<dbReference type="AlphaFoldDB" id="A0A6L2JGS4"/>
<feature type="transmembrane region" description="Helical" evidence="2">
    <location>
        <begin position="137"/>
        <end position="155"/>
    </location>
</feature>
<name>A0A6L2JGS4_TANCI</name>
<evidence type="ECO:0000256" key="2">
    <source>
        <dbReference type="SAM" id="Phobius"/>
    </source>
</evidence>
<organism evidence="3">
    <name type="scientific">Tanacetum cinerariifolium</name>
    <name type="common">Dalmatian daisy</name>
    <name type="synonym">Chrysanthemum cinerariifolium</name>
    <dbReference type="NCBI Taxonomy" id="118510"/>
    <lineage>
        <taxon>Eukaryota</taxon>
        <taxon>Viridiplantae</taxon>
        <taxon>Streptophyta</taxon>
        <taxon>Embryophyta</taxon>
        <taxon>Tracheophyta</taxon>
        <taxon>Spermatophyta</taxon>
        <taxon>Magnoliopsida</taxon>
        <taxon>eudicotyledons</taxon>
        <taxon>Gunneridae</taxon>
        <taxon>Pentapetalae</taxon>
        <taxon>asterids</taxon>
        <taxon>campanulids</taxon>
        <taxon>Asterales</taxon>
        <taxon>Asteraceae</taxon>
        <taxon>Asteroideae</taxon>
        <taxon>Anthemideae</taxon>
        <taxon>Anthemidinae</taxon>
        <taxon>Tanacetum</taxon>
    </lineage>
</organism>
<feature type="region of interest" description="Disordered" evidence="1">
    <location>
        <begin position="97"/>
        <end position="118"/>
    </location>
</feature>
<evidence type="ECO:0000313" key="3">
    <source>
        <dbReference type="EMBL" id="GEU35959.1"/>
    </source>
</evidence>
<accession>A0A6L2JGS4</accession>